<dbReference type="InterPro" id="IPR017853">
    <property type="entry name" value="GH"/>
</dbReference>
<dbReference type="InterPro" id="IPR030458">
    <property type="entry name" value="Glyco_hydro_31_AS"/>
</dbReference>
<reference evidence="11 12" key="1">
    <citation type="submission" date="2024-01" db="EMBL/GenBank/DDBJ databases">
        <title>Genome assemblies of Stephania.</title>
        <authorList>
            <person name="Yang L."/>
        </authorList>
    </citation>
    <scope>NUCLEOTIDE SEQUENCE [LARGE SCALE GENOMIC DNA]</scope>
    <source>
        <strain evidence="11">YNDBR</strain>
        <tissue evidence="11">Leaf</tissue>
    </source>
</reference>
<evidence type="ECO:0000259" key="9">
    <source>
        <dbReference type="Pfam" id="PF13802"/>
    </source>
</evidence>
<gene>
    <name evidence="11" type="ORF">Syun_022730</name>
</gene>
<evidence type="ECO:0000256" key="6">
    <source>
        <dbReference type="ARBA" id="ARBA00041343"/>
    </source>
</evidence>
<feature type="domain" description="Glycoside hydrolase family 31 TIM barrel" evidence="8">
    <location>
        <begin position="352"/>
        <end position="587"/>
    </location>
</feature>
<evidence type="ECO:0000256" key="4">
    <source>
        <dbReference type="ARBA" id="ARBA00023180"/>
    </source>
</evidence>
<dbReference type="Pfam" id="PF21365">
    <property type="entry name" value="Glyco_hydro_31_3rd"/>
    <property type="match status" value="1"/>
</dbReference>
<evidence type="ECO:0000256" key="2">
    <source>
        <dbReference type="ARBA" id="ARBA00022729"/>
    </source>
</evidence>
<dbReference type="SUPFAM" id="SSF74650">
    <property type="entry name" value="Galactose mutarotase-like"/>
    <property type="match status" value="1"/>
</dbReference>
<protein>
    <recommendedName>
        <fullName evidence="6">Maltase</fullName>
    </recommendedName>
</protein>
<dbReference type="PANTHER" id="PTHR22762:SF133">
    <property type="entry name" value="P-TYPE DOMAIN-CONTAINING PROTEIN"/>
    <property type="match status" value="1"/>
</dbReference>
<dbReference type="Pfam" id="PF01055">
    <property type="entry name" value="Glyco_hydro_31_2nd"/>
    <property type="match status" value="2"/>
</dbReference>
<comment type="similarity">
    <text evidence="1 7">Belongs to the glycosyl hydrolase 31 family.</text>
</comment>
<name>A0AAP0FLJ4_9MAGN</name>
<evidence type="ECO:0000313" key="11">
    <source>
        <dbReference type="EMBL" id="KAK9106719.1"/>
    </source>
</evidence>
<dbReference type="SUPFAM" id="SSF51445">
    <property type="entry name" value="(Trans)glycosidases"/>
    <property type="match status" value="1"/>
</dbReference>
<evidence type="ECO:0000256" key="5">
    <source>
        <dbReference type="ARBA" id="ARBA00023295"/>
    </source>
</evidence>
<dbReference type="Gene3D" id="3.20.20.80">
    <property type="entry name" value="Glycosidases"/>
    <property type="match status" value="2"/>
</dbReference>
<dbReference type="InterPro" id="IPR000322">
    <property type="entry name" value="Glyco_hydro_31_TIM"/>
</dbReference>
<feature type="domain" description="Glycoside hydrolase family 31 N-terminal" evidence="9">
    <location>
        <begin position="187"/>
        <end position="306"/>
    </location>
</feature>
<keyword evidence="12" id="KW-1185">Reference proteome</keyword>
<dbReference type="EMBL" id="JBBNAF010000010">
    <property type="protein sequence ID" value="KAK9106719.1"/>
    <property type="molecule type" value="Genomic_DNA"/>
</dbReference>
<comment type="caution">
    <text evidence="11">The sequence shown here is derived from an EMBL/GenBank/DDBJ whole genome shotgun (WGS) entry which is preliminary data.</text>
</comment>
<evidence type="ECO:0000259" key="8">
    <source>
        <dbReference type="Pfam" id="PF01055"/>
    </source>
</evidence>
<dbReference type="GO" id="GO:0005975">
    <property type="term" value="P:carbohydrate metabolic process"/>
    <property type="evidence" value="ECO:0007669"/>
    <property type="project" value="InterPro"/>
</dbReference>
<feature type="domain" description="Glycosyl hydrolase family 31 C-terminal" evidence="10">
    <location>
        <begin position="672"/>
        <end position="761"/>
    </location>
</feature>
<dbReference type="InterPro" id="IPR048395">
    <property type="entry name" value="Glyco_hydro_31_C"/>
</dbReference>
<proteinExistence type="inferred from homology"/>
<dbReference type="InterPro" id="IPR025887">
    <property type="entry name" value="Glyco_hydro_31_N_dom"/>
</dbReference>
<evidence type="ECO:0000256" key="3">
    <source>
        <dbReference type="ARBA" id="ARBA00022801"/>
    </source>
</evidence>
<keyword evidence="5 7" id="KW-0326">Glycosidase</keyword>
<dbReference type="Pfam" id="PF13802">
    <property type="entry name" value="Gal_mutarotas_2"/>
    <property type="match status" value="1"/>
</dbReference>
<dbReference type="InterPro" id="IPR011013">
    <property type="entry name" value="Gal_mutarotase_sf_dom"/>
</dbReference>
<dbReference type="GO" id="GO:0004553">
    <property type="term" value="F:hydrolase activity, hydrolyzing O-glycosyl compounds"/>
    <property type="evidence" value="ECO:0007669"/>
    <property type="project" value="InterPro"/>
</dbReference>
<feature type="domain" description="Glycoside hydrolase family 31 TIM barrel" evidence="8">
    <location>
        <begin position="597"/>
        <end position="664"/>
    </location>
</feature>
<dbReference type="AlphaFoldDB" id="A0AAP0FLJ4"/>
<dbReference type="Gene3D" id="2.60.40.1760">
    <property type="entry name" value="glycosyl hydrolase (family 31)"/>
    <property type="match status" value="1"/>
</dbReference>
<evidence type="ECO:0000259" key="10">
    <source>
        <dbReference type="Pfam" id="PF21365"/>
    </source>
</evidence>
<dbReference type="FunFam" id="2.60.40.1180:FF:000044">
    <property type="entry name" value="Alpha-glucosidase 1"/>
    <property type="match status" value="1"/>
</dbReference>
<dbReference type="PANTHER" id="PTHR22762">
    <property type="entry name" value="ALPHA-GLUCOSIDASE"/>
    <property type="match status" value="1"/>
</dbReference>
<evidence type="ECO:0000256" key="7">
    <source>
        <dbReference type="RuleBase" id="RU361185"/>
    </source>
</evidence>
<dbReference type="PROSITE" id="PS00129">
    <property type="entry name" value="GLYCOSYL_HYDROL_F31_1"/>
    <property type="match status" value="1"/>
</dbReference>
<accession>A0AAP0FLJ4</accession>
<dbReference type="SUPFAM" id="SSF51011">
    <property type="entry name" value="Glycosyl hydrolase domain"/>
    <property type="match status" value="1"/>
</dbReference>
<dbReference type="GO" id="GO:0030246">
    <property type="term" value="F:carbohydrate binding"/>
    <property type="evidence" value="ECO:0007669"/>
    <property type="project" value="InterPro"/>
</dbReference>
<dbReference type="Gene3D" id="2.60.40.1180">
    <property type="entry name" value="Golgi alpha-mannosidase II"/>
    <property type="match status" value="2"/>
</dbReference>
<organism evidence="11 12">
    <name type="scientific">Stephania yunnanensis</name>
    <dbReference type="NCBI Taxonomy" id="152371"/>
    <lineage>
        <taxon>Eukaryota</taxon>
        <taxon>Viridiplantae</taxon>
        <taxon>Streptophyta</taxon>
        <taxon>Embryophyta</taxon>
        <taxon>Tracheophyta</taxon>
        <taxon>Spermatophyta</taxon>
        <taxon>Magnoliopsida</taxon>
        <taxon>Ranunculales</taxon>
        <taxon>Menispermaceae</taxon>
        <taxon>Menispermoideae</taxon>
        <taxon>Cissampelideae</taxon>
        <taxon>Stephania</taxon>
    </lineage>
</organism>
<keyword evidence="4" id="KW-0325">Glycoprotein</keyword>
<keyword evidence="3 7" id="KW-0378">Hydrolase</keyword>
<dbReference type="CDD" id="cd06602">
    <property type="entry name" value="GH31_MGAM_SI_GAA"/>
    <property type="match status" value="1"/>
</dbReference>
<evidence type="ECO:0000313" key="12">
    <source>
        <dbReference type="Proteomes" id="UP001420932"/>
    </source>
</evidence>
<keyword evidence="2" id="KW-0732">Signal</keyword>
<dbReference type="Proteomes" id="UP001420932">
    <property type="component" value="Unassembled WGS sequence"/>
</dbReference>
<sequence length="912" mass="101630">MGCGIVVPRMSRMRDINGAPDKTHLIPTKYCDSRSWPRLRAGDHSNQRHEYDSLGPRTLITLLIAVSGLFTATSKGEAAAAVGYGYSVQSITVDPSGKWLIALLQLLKNSSVFGPDVTHLKLVASFDTNEQLRIHITDAKQQRWEVPQEIIPRKSSPSHLSLAEIKLLHPTKPNPMLDKHTFSIPNSDFILAIFTTSFGFSITRRSNGDILFDTSHSMLVFKDQYIEISSVLPEDRSSIYGLGEHTKSSFRLAHNQALTLWNADIGSANPDLNLYGSHPFYMDVRSPSHDGKVSAGTTHGVLLLNSNGMDIVYEGSKITYKVIGGVLDFYFFSGPRPSNVMKQYADLIGFPTPMPYWSFGFHQCRYGYKNVSDLESVVAGYAKAGIPLEVMWTDIDYMDGHKDFTLDPNNFPADRMKKFVDNLHINGQKYVIIIDPGINVNDTYGSYTRGMKADVYIKHNGAPYLGQVWPGPVYFPDFLNPAAGAYWGYEIAKFREIIPFDGLWIDMNEISNFISTPGLPNSTLDNPPYKINNSGIQRPINEKTVPATALHFGNITEYNAHNFYGLLESKATNAALVKVTRKRPLYLVDQLLLDQEADICGFARDTTEELCQRWIELGAFYPFARDHSDIYSIRQELYLWDSVAKAAKKALGLRYRLLPHFYTLMHEAHYTGMPVARPFFFTFPEDVNALDINNQFMIGDSIIISPVLKEGEVSVKAYFPPGNWIDLFNYSNSVSAQNGKYVTLDAPRDHINVHLRQGHILAMQGEALTTQAARETGFELLVAVDGLNGNATGRVFLDDGEEVDMGGEGGRWTLVSFSSGVVGSGVEIVSKVLNGEFAVARKWIVEKVTVMGLKKMETQVGGLSVNVKGRNMNNDMEVRANLSMKGKYGIAEITGLSLLIGEEFKIKLQNCC</sequence>
<evidence type="ECO:0000256" key="1">
    <source>
        <dbReference type="ARBA" id="ARBA00007806"/>
    </source>
</evidence>
<dbReference type="InterPro" id="IPR013780">
    <property type="entry name" value="Glyco_hydro_b"/>
</dbReference>
<dbReference type="CDD" id="cd14752">
    <property type="entry name" value="GH31_N"/>
    <property type="match status" value="1"/>
</dbReference>